<keyword evidence="1" id="KW-0472">Membrane</keyword>
<evidence type="ECO:0000256" key="1">
    <source>
        <dbReference type="SAM" id="Phobius"/>
    </source>
</evidence>
<keyword evidence="4" id="KW-1185">Reference proteome</keyword>
<dbReference type="Proteomes" id="UP001516588">
    <property type="component" value="Unassembled WGS sequence"/>
</dbReference>
<dbReference type="EMBL" id="JADCKA010000001">
    <property type="protein sequence ID" value="MBE5034840.1"/>
    <property type="molecule type" value="Genomic_DNA"/>
</dbReference>
<evidence type="ECO:0000313" key="4">
    <source>
        <dbReference type="Proteomes" id="UP001516588"/>
    </source>
</evidence>
<gene>
    <name evidence="3" type="ORF">INF20_00860</name>
</gene>
<dbReference type="CDD" id="cd07432">
    <property type="entry name" value="PHP_HisPPase"/>
    <property type="match status" value="1"/>
</dbReference>
<proteinExistence type="predicted"/>
<feature type="transmembrane region" description="Helical" evidence="1">
    <location>
        <begin position="225"/>
        <end position="244"/>
    </location>
</feature>
<name>A0ABR9QWC4_9FIRM</name>
<dbReference type="InterPro" id="IPR004013">
    <property type="entry name" value="PHP_dom"/>
</dbReference>
<dbReference type="Pfam" id="PF02811">
    <property type="entry name" value="PHP"/>
    <property type="match status" value="1"/>
</dbReference>
<evidence type="ECO:0000313" key="3">
    <source>
        <dbReference type="EMBL" id="MBE5034840.1"/>
    </source>
</evidence>
<dbReference type="PANTHER" id="PTHR42924">
    <property type="entry name" value="EXONUCLEASE"/>
    <property type="match status" value="1"/>
</dbReference>
<protein>
    <submittedName>
        <fullName evidence="3">PHP domain-containing protein</fullName>
    </submittedName>
</protein>
<keyword evidence="1" id="KW-0812">Transmembrane</keyword>
<dbReference type="SMART" id="SM00481">
    <property type="entry name" value="POLIIIAc"/>
    <property type="match status" value="1"/>
</dbReference>
<evidence type="ECO:0000259" key="2">
    <source>
        <dbReference type="SMART" id="SM00481"/>
    </source>
</evidence>
<organism evidence="3 4">
    <name type="scientific">Gallibacter intestinalis</name>
    <dbReference type="NCBI Taxonomy" id="2779356"/>
    <lineage>
        <taxon>Bacteria</taxon>
        <taxon>Bacillati</taxon>
        <taxon>Bacillota</taxon>
        <taxon>Clostridia</taxon>
        <taxon>Eubacteriales</taxon>
        <taxon>Eubacteriaceae</taxon>
        <taxon>Gallibacter</taxon>
    </lineage>
</organism>
<reference evidence="3 4" key="1">
    <citation type="submission" date="2020-10" db="EMBL/GenBank/DDBJ databases">
        <title>ChiBAC.</title>
        <authorList>
            <person name="Zenner C."/>
            <person name="Hitch T.C.A."/>
            <person name="Clavel T."/>
        </authorList>
    </citation>
    <scope>NUCLEOTIDE SEQUENCE [LARGE SCALE GENOMIC DNA]</scope>
    <source>
        <strain evidence="3 4">DSM 108706</strain>
    </source>
</reference>
<dbReference type="Pfam" id="PF13263">
    <property type="entry name" value="PHP_C"/>
    <property type="match status" value="1"/>
</dbReference>
<sequence length="258" mass="29066">MKIDMHCHTRAGSIDSKISLDEYIRLLKEQGFGGMMITDHTTSKGWKVWDEIRNEEEFKDFVVLKGIEYDTRDAGHFIVVLPDGVQLKLLNVRGLTLKHLIQIVHQHGGILGPAHPYGVKSSSFMSLRAARKNASLIEQFDFIEVFNTCETPQANELASQLAEKHGKPGLGGSDSHKADYVGMGYTEFDEDITCNDDLIRAVRENRIVGAGGREREATPGMARKMHWTAVYGFMAYNVGLGYLFTPFRKFRKVQELTL</sequence>
<dbReference type="InterPro" id="IPR003141">
    <property type="entry name" value="Pol/His_phosphatase_N"/>
</dbReference>
<feature type="domain" description="Polymerase/histidinol phosphatase N-terminal" evidence="2">
    <location>
        <begin position="3"/>
        <end position="73"/>
    </location>
</feature>
<accession>A0ABR9QWC4</accession>
<dbReference type="PANTHER" id="PTHR42924:SF3">
    <property type="entry name" value="POLYMERASE_HISTIDINOL PHOSPHATASE N-TERMINAL DOMAIN-CONTAINING PROTEIN"/>
    <property type="match status" value="1"/>
</dbReference>
<keyword evidence="1" id="KW-1133">Transmembrane helix</keyword>
<dbReference type="InterPro" id="IPR052018">
    <property type="entry name" value="PHP_domain"/>
</dbReference>
<comment type="caution">
    <text evidence="3">The sequence shown here is derived from an EMBL/GenBank/DDBJ whole genome shotgun (WGS) entry which is preliminary data.</text>
</comment>